<dbReference type="PROSITE" id="PS51257">
    <property type="entry name" value="PROKAR_LIPOPROTEIN"/>
    <property type="match status" value="1"/>
</dbReference>
<dbReference type="EMBL" id="WMIF01000001">
    <property type="protein sequence ID" value="MTH33002.1"/>
    <property type="molecule type" value="Genomic_DNA"/>
</dbReference>
<reference evidence="3 4" key="1">
    <citation type="submission" date="2019-11" db="EMBL/GenBank/DDBJ databases">
        <authorList>
            <person name="Dong K."/>
        </authorList>
    </citation>
    <scope>NUCLEOTIDE SEQUENCE [LARGE SCALE GENOMIC DNA]</scope>
    <source>
        <strain evidence="3 4">JCM 17370</strain>
    </source>
</reference>
<proteinExistence type="predicted"/>
<dbReference type="OrthoDB" id="9798693at2"/>
<keyword evidence="4" id="KW-1185">Reference proteome</keyword>
<dbReference type="AlphaFoldDB" id="A0A844GX68"/>
<keyword evidence="1" id="KW-0732">Signal</keyword>
<feature type="signal peptide" evidence="1">
    <location>
        <begin position="1"/>
        <end position="25"/>
    </location>
</feature>
<evidence type="ECO:0000313" key="3">
    <source>
        <dbReference type="EMBL" id="MTH33002.1"/>
    </source>
</evidence>
<dbReference type="PIRSF" id="PIRSF031900">
    <property type="entry name" value="UCP031900"/>
    <property type="match status" value="1"/>
</dbReference>
<organism evidence="3 4">
    <name type="scientific">Paracoccus limosus</name>
    <dbReference type="NCBI Taxonomy" id="913252"/>
    <lineage>
        <taxon>Bacteria</taxon>
        <taxon>Pseudomonadati</taxon>
        <taxon>Pseudomonadota</taxon>
        <taxon>Alphaproteobacteria</taxon>
        <taxon>Rhodobacterales</taxon>
        <taxon>Paracoccaceae</taxon>
        <taxon>Paracoccus</taxon>
    </lineage>
</organism>
<name>A0A844GX68_9RHOB</name>
<sequence length="311" mass="34597">MRKTCMRGAAAALIAILATLTYSCAAEPRPDPAGGQPRVSHIGTYVWSMDDDLFGGFSGIRLSADGQRFTVLSDRASLRWGEVARDAKGKIDGLQVEGITRIKDSQGRYLPPGWKGDSEGLAIDRDGRLWVSFEGLTRVVRYDTPESPAVPLPRPAAFRQMQRNSSLETLAIAPNGDILTVPERSGALTQPFPVYRYRYGAWDQPWSIPRSGDFLAVDADIGPDGRFYLLERDFLGLLGFRSRVRRFDMGPDGLSHEQVLLVSGPLQYDNLEGISVWRDAQGIRLTMISDDNFNFVQRTELVEYRVEDPAP</sequence>
<evidence type="ECO:0000259" key="2">
    <source>
        <dbReference type="Pfam" id="PF13449"/>
    </source>
</evidence>
<feature type="domain" description="Phytase-like" evidence="2">
    <location>
        <begin position="54"/>
        <end position="293"/>
    </location>
</feature>
<evidence type="ECO:0000313" key="4">
    <source>
        <dbReference type="Proteomes" id="UP000442533"/>
    </source>
</evidence>
<dbReference type="Pfam" id="PF13449">
    <property type="entry name" value="Phytase-like"/>
    <property type="match status" value="1"/>
</dbReference>
<evidence type="ECO:0000256" key="1">
    <source>
        <dbReference type="SAM" id="SignalP"/>
    </source>
</evidence>
<gene>
    <name evidence="3" type="ORF">GL279_00115</name>
</gene>
<dbReference type="Proteomes" id="UP000442533">
    <property type="component" value="Unassembled WGS sequence"/>
</dbReference>
<feature type="chain" id="PRO_5032290405" evidence="1">
    <location>
        <begin position="26"/>
        <end position="311"/>
    </location>
</feature>
<comment type="caution">
    <text evidence="3">The sequence shown here is derived from an EMBL/GenBank/DDBJ whole genome shotgun (WGS) entry which is preliminary data.</text>
</comment>
<dbReference type="SUPFAM" id="SSF101898">
    <property type="entry name" value="NHL repeat"/>
    <property type="match status" value="1"/>
</dbReference>
<dbReference type="InterPro" id="IPR014567">
    <property type="entry name" value="UCP031900"/>
</dbReference>
<accession>A0A844GX68</accession>
<dbReference type="InterPro" id="IPR027372">
    <property type="entry name" value="Phytase-like_dom"/>
</dbReference>
<protein>
    <submittedName>
        <fullName evidence="3">Esterase-like activity of phytase family protein</fullName>
    </submittedName>
</protein>
<dbReference type="RefSeq" id="WP_155062572.1">
    <property type="nucleotide sequence ID" value="NZ_WMIF01000001.1"/>
</dbReference>